<evidence type="ECO:0000313" key="2">
    <source>
        <dbReference type="EMBL" id="MPM17796.1"/>
    </source>
</evidence>
<protein>
    <recommendedName>
        <fullName evidence="3">Serine active site containing 1-like protein</fullName>
    </recommendedName>
</protein>
<gene>
    <name evidence="2" type="ORF">SDC9_64195</name>
</gene>
<reference evidence="2" key="1">
    <citation type="submission" date="2019-08" db="EMBL/GenBank/DDBJ databases">
        <authorList>
            <person name="Kucharzyk K."/>
            <person name="Murdoch R.W."/>
            <person name="Higgins S."/>
            <person name="Loffler F."/>
        </authorList>
    </citation>
    <scope>NUCLEOTIDE SEQUENCE</scope>
</reference>
<feature type="transmembrane region" description="Helical" evidence="1">
    <location>
        <begin position="168"/>
        <end position="188"/>
    </location>
</feature>
<evidence type="ECO:0000256" key="1">
    <source>
        <dbReference type="SAM" id="Phobius"/>
    </source>
</evidence>
<dbReference type="EMBL" id="VSSQ01002863">
    <property type="protein sequence ID" value="MPM17796.1"/>
    <property type="molecule type" value="Genomic_DNA"/>
</dbReference>
<feature type="transmembrane region" description="Helical" evidence="1">
    <location>
        <begin position="311"/>
        <end position="334"/>
    </location>
</feature>
<feature type="transmembrane region" description="Helical" evidence="1">
    <location>
        <begin position="224"/>
        <end position="241"/>
    </location>
</feature>
<keyword evidence="1" id="KW-0812">Transmembrane</keyword>
<feature type="transmembrane region" description="Helical" evidence="1">
    <location>
        <begin position="129"/>
        <end position="147"/>
    </location>
</feature>
<evidence type="ECO:0008006" key="3">
    <source>
        <dbReference type="Google" id="ProtNLM"/>
    </source>
</evidence>
<organism evidence="2">
    <name type="scientific">bioreactor metagenome</name>
    <dbReference type="NCBI Taxonomy" id="1076179"/>
    <lineage>
        <taxon>unclassified sequences</taxon>
        <taxon>metagenomes</taxon>
        <taxon>ecological metagenomes</taxon>
    </lineage>
</organism>
<feature type="transmembrane region" description="Helical" evidence="1">
    <location>
        <begin position="247"/>
        <end position="264"/>
    </location>
</feature>
<sequence length="340" mass="38701">MEHEKTYSLKKSLLVSFAVALALTCATYFLSLTLGRFQSILLPDSGASWYYWKLPHPELWASVTMWVFYLAHQVAVWWLIVKLRSQPPVPKGRIGKYNLLLLVVNAVFIVLHLVQTTLFYDALAQFTPVWNSQGSVIVMLVMILILLNNRRGLFFGKKVALPPLGVSLVQKTHGFYIAWAVVYTFWFHPMEGNLGHLLGFLYIFLLLTQLSLARTNWHLNIKWITLLEVFVAFHGAVVAILAKNGMWPMFFFGFMMMFIVTQMYGVIKNRIAIAGIIASYAALVLVTYSGALKTLFTGTPVGWTSIHQITWIPVILYLLVFVLVWLLQGVGLLLKRKQTK</sequence>
<keyword evidence="1" id="KW-0472">Membrane</keyword>
<feature type="transmembrane region" description="Helical" evidence="1">
    <location>
        <begin position="59"/>
        <end position="80"/>
    </location>
</feature>
<name>A0A644XNN0_9ZZZZ</name>
<dbReference type="AlphaFoldDB" id="A0A644XNN0"/>
<accession>A0A644XNN0</accession>
<feature type="transmembrane region" description="Helical" evidence="1">
    <location>
        <begin position="12"/>
        <end position="34"/>
    </location>
</feature>
<comment type="caution">
    <text evidence="2">The sequence shown here is derived from an EMBL/GenBank/DDBJ whole genome shotgun (WGS) entry which is preliminary data.</text>
</comment>
<keyword evidence="1" id="KW-1133">Transmembrane helix</keyword>
<feature type="transmembrane region" description="Helical" evidence="1">
    <location>
        <begin position="271"/>
        <end position="291"/>
    </location>
</feature>
<feature type="transmembrane region" description="Helical" evidence="1">
    <location>
        <begin position="100"/>
        <end position="123"/>
    </location>
</feature>
<proteinExistence type="predicted"/>
<feature type="transmembrane region" description="Helical" evidence="1">
    <location>
        <begin position="194"/>
        <end position="212"/>
    </location>
</feature>